<dbReference type="GO" id="GO:0005737">
    <property type="term" value="C:cytoplasm"/>
    <property type="evidence" value="ECO:0007669"/>
    <property type="project" value="TreeGrafter"/>
</dbReference>
<dbReference type="Pfam" id="PF03770">
    <property type="entry name" value="IPK"/>
    <property type="match status" value="1"/>
</dbReference>
<evidence type="ECO:0000256" key="2">
    <source>
        <dbReference type="ARBA" id="ARBA00022679"/>
    </source>
</evidence>
<dbReference type="AlphaFoldDB" id="A0A6B2LFF6"/>
<dbReference type="InterPro" id="IPR038286">
    <property type="entry name" value="IPK_sf"/>
</dbReference>
<dbReference type="Gene3D" id="3.30.470.160">
    <property type="entry name" value="Inositol polyphosphate kinase"/>
    <property type="match status" value="1"/>
</dbReference>
<organism evidence="5">
    <name type="scientific">Arcella intermedia</name>
    <dbReference type="NCBI Taxonomy" id="1963864"/>
    <lineage>
        <taxon>Eukaryota</taxon>
        <taxon>Amoebozoa</taxon>
        <taxon>Tubulinea</taxon>
        <taxon>Elardia</taxon>
        <taxon>Arcellinida</taxon>
        <taxon>Sphaerothecina</taxon>
        <taxon>Arcellidae</taxon>
        <taxon>Arcella</taxon>
    </lineage>
</organism>
<protein>
    <recommendedName>
        <fullName evidence="4">Kinase</fullName>
        <ecNumber evidence="4">2.7.-.-</ecNumber>
    </recommendedName>
</protein>
<name>A0A6B2LFF6_9EUKA</name>
<dbReference type="PANTHER" id="PTHR12400:SF21">
    <property type="entry name" value="KINASE"/>
    <property type="match status" value="1"/>
</dbReference>
<proteinExistence type="inferred from homology"/>
<dbReference type="GO" id="GO:0032958">
    <property type="term" value="P:inositol phosphate biosynthetic process"/>
    <property type="evidence" value="ECO:0007669"/>
    <property type="project" value="InterPro"/>
</dbReference>
<evidence type="ECO:0000256" key="4">
    <source>
        <dbReference type="RuleBase" id="RU363090"/>
    </source>
</evidence>
<dbReference type="GO" id="GO:0005634">
    <property type="term" value="C:nucleus"/>
    <property type="evidence" value="ECO:0007669"/>
    <property type="project" value="TreeGrafter"/>
</dbReference>
<accession>A0A6B2LFF6</accession>
<keyword evidence="2 4" id="KW-0808">Transferase</keyword>
<dbReference type="InterPro" id="IPR005522">
    <property type="entry name" value="IPK"/>
</dbReference>
<dbReference type="EC" id="2.7.-.-" evidence="4"/>
<evidence type="ECO:0000256" key="1">
    <source>
        <dbReference type="ARBA" id="ARBA00007374"/>
    </source>
</evidence>
<dbReference type="PANTHER" id="PTHR12400">
    <property type="entry name" value="INOSITOL POLYPHOSPHATE KINASE"/>
    <property type="match status" value="1"/>
</dbReference>
<comment type="similarity">
    <text evidence="1 4">Belongs to the inositol phosphokinase (IPK) family.</text>
</comment>
<reference evidence="5" key="1">
    <citation type="journal article" date="2020" name="J. Eukaryot. Microbiol.">
        <title>De novo Sequencing, Assembly and Annotation of the Transcriptome for the Free-Living Testate Amoeba Arcella intermedia.</title>
        <authorList>
            <person name="Ribeiro G.M."/>
            <person name="Porfirio-Sousa A.L."/>
            <person name="Maurer-Alcala X.X."/>
            <person name="Katz L.A."/>
            <person name="Lahr D.J.G."/>
        </authorList>
    </citation>
    <scope>NUCLEOTIDE SEQUENCE</scope>
</reference>
<evidence type="ECO:0000256" key="3">
    <source>
        <dbReference type="ARBA" id="ARBA00022777"/>
    </source>
</evidence>
<dbReference type="SUPFAM" id="SSF56104">
    <property type="entry name" value="SAICAR synthase-like"/>
    <property type="match status" value="1"/>
</dbReference>
<sequence>MSETKELQGIAVGGHGGSALIQTPDGKLKKRVNRPPEAQFYLSLKDRNLGDGHKFIPGFHGVEEIDGASWIVIDDLTHGKAKPCILDIKMGLQSFGEDAKPDKKEAMIAKDKLTTTVTLGQRITGFRTYKIPSSDYHKLGKDVTKKIGTEDFKQHLQSFFDNGEGLRKDVVKVLLPQVKEFLAWQKSQSAIRVYSSSLLFVYDALNKEPHGYVKWIDFAHVFDIKDGGHDDGFIFGLEKLVAYFEEIAA</sequence>
<dbReference type="GO" id="GO:0016301">
    <property type="term" value="F:kinase activity"/>
    <property type="evidence" value="ECO:0007669"/>
    <property type="project" value="UniProtKB-KW"/>
</dbReference>
<dbReference type="EMBL" id="GIBP01006608">
    <property type="protein sequence ID" value="NDV35577.1"/>
    <property type="molecule type" value="Transcribed_RNA"/>
</dbReference>
<evidence type="ECO:0000313" key="5">
    <source>
        <dbReference type="EMBL" id="NDV35577.1"/>
    </source>
</evidence>
<keyword evidence="3 4" id="KW-0418">Kinase</keyword>